<proteinExistence type="predicted"/>
<gene>
    <name evidence="1" type="ORF">M408DRAFT_113996</name>
</gene>
<dbReference type="HOGENOM" id="CLU_1246023_0_0_1"/>
<accession>A0A0C3AY47</accession>
<protein>
    <submittedName>
        <fullName evidence="1">Uncharacterized protein</fullName>
    </submittedName>
</protein>
<sequence>MTYDDRRRYPVFPTFPSLEVAWKSGAMSTGNCASPQAFCADSEYWNTLQHPFNNALGPSAFQINSELLISSEKLATALPFAGPGYSDSPYTPWPKMEVDEYSQQQVILEGYCHINAITPSCLDGRCIANEPGVVQEDRKPVKLSARERARNENGKFFCNICQRRYARRERKETCESNHNDERLFQCNSGCGVAGCTRSYSSPDCLRRHQRPPEQRQILCPKW</sequence>
<evidence type="ECO:0000313" key="2">
    <source>
        <dbReference type="Proteomes" id="UP000054097"/>
    </source>
</evidence>
<reference evidence="2" key="2">
    <citation type="submission" date="2015-01" db="EMBL/GenBank/DDBJ databases">
        <title>Evolutionary Origins and Diversification of the Mycorrhizal Mutualists.</title>
        <authorList>
            <consortium name="DOE Joint Genome Institute"/>
            <consortium name="Mycorrhizal Genomics Consortium"/>
            <person name="Kohler A."/>
            <person name="Kuo A."/>
            <person name="Nagy L.G."/>
            <person name="Floudas D."/>
            <person name="Copeland A."/>
            <person name="Barry K.W."/>
            <person name="Cichocki N."/>
            <person name="Veneault-Fourrey C."/>
            <person name="LaButti K."/>
            <person name="Lindquist E.A."/>
            <person name="Lipzen A."/>
            <person name="Lundell T."/>
            <person name="Morin E."/>
            <person name="Murat C."/>
            <person name="Riley R."/>
            <person name="Ohm R."/>
            <person name="Sun H."/>
            <person name="Tunlid A."/>
            <person name="Henrissat B."/>
            <person name="Grigoriev I.V."/>
            <person name="Hibbett D.S."/>
            <person name="Martin F."/>
        </authorList>
    </citation>
    <scope>NUCLEOTIDE SEQUENCE [LARGE SCALE GENOMIC DNA]</scope>
    <source>
        <strain evidence="2">MAFF 305830</strain>
    </source>
</reference>
<dbReference type="OrthoDB" id="4327074at2759"/>
<dbReference type="Gene3D" id="3.30.160.60">
    <property type="entry name" value="Classic Zinc Finger"/>
    <property type="match status" value="1"/>
</dbReference>
<name>A0A0C3AY47_SERVB</name>
<evidence type="ECO:0000313" key="1">
    <source>
        <dbReference type="EMBL" id="KIM29470.1"/>
    </source>
</evidence>
<dbReference type="Proteomes" id="UP000054097">
    <property type="component" value="Unassembled WGS sequence"/>
</dbReference>
<keyword evidence="2" id="KW-1185">Reference proteome</keyword>
<dbReference type="AlphaFoldDB" id="A0A0C3AY47"/>
<dbReference type="EMBL" id="KN824288">
    <property type="protein sequence ID" value="KIM29470.1"/>
    <property type="molecule type" value="Genomic_DNA"/>
</dbReference>
<reference evidence="1 2" key="1">
    <citation type="submission" date="2014-04" db="EMBL/GenBank/DDBJ databases">
        <authorList>
            <consortium name="DOE Joint Genome Institute"/>
            <person name="Kuo A."/>
            <person name="Zuccaro A."/>
            <person name="Kohler A."/>
            <person name="Nagy L.G."/>
            <person name="Floudas D."/>
            <person name="Copeland A."/>
            <person name="Barry K.W."/>
            <person name="Cichocki N."/>
            <person name="Veneault-Fourrey C."/>
            <person name="LaButti K."/>
            <person name="Lindquist E.A."/>
            <person name="Lipzen A."/>
            <person name="Lundell T."/>
            <person name="Morin E."/>
            <person name="Murat C."/>
            <person name="Sun H."/>
            <person name="Tunlid A."/>
            <person name="Henrissat B."/>
            <person name="Grigoriev I.V."/>
            <person name="Hibbett D.S."/>
            <person name="Martin F."/>
            <person name="Nordberg H.P."/>
            <person name="Cantor M.N."/>
            <person name="Hua S.X."/>
        </authorList>
    </citation>
    <scope>NUCLEOTIDE SEQUENCE [LARGE SCALE GENOMIC DNA]</scope>
    <source>
        <strain evidence="1 2">MAFF 305830</strain>
    </source>
</reference>
<organism evidence="1 2">
    <name type="scientific">Serendipita vermifera MAFF 305830</name>
    <dbReference type="NCBI Taxonomy" id="933852"/>
    <lineage>
        <taxon>Eukaryota</taxon>
        <taxon>Fungi</taxon>
        <taxon>Dikarya</taxon>
        <taxon>Basidiomycota</taxon>
        <taxon>Agaricomycotina</taxon>
        <taxon>Agaricomycetes</taxon>
        <taxon>Sebacinales</taxon>
        <taxon>Serendipitaceae</taxon>
        <taxon>Serendipita</taxon>
    </lineage>
</organism>